<gene>
    <name evidence="2" type="ORF">O7A60_08990</name>
</gene>
<evidence type="ECO:0000313" key="2">
    <source>
        <dbReference type="EMBL" id="MEI9408903.1"/>
    </source>
</evidence>
<dbReference type="RefSeq" id="WP_337105937.1">
    <property type="nucleotide sequence ID" value="NZ_JAPYKS010000005.1"/>
</dbReference>
<dbReference type="InterPro" id="IPR055259">
    <property type="entry name" value="YkvP/CgeB_Glyco_trans-like"/>
</dbReference>
<proteinExistence type="predicted"/>
<feature type="domain" description="Spore protein YkvP/CgeB glycosyl transferase-like" evidence="1">
    <location>
        <begin position="204"/>
        <end position="345"/>
    </location>
</feature>
<keyword evidence="2" id="KW-0328">Glycosyltransferase</keyword>
<evidence type="ECO:0000313" key="3">
    <source>
        <dbReference type="Proteomes" id="UP001387293"/>
    </source>
</evidence>
<dbReference type="Pfam" id="PF13524">
    <property type="entry name" value="Glyco_trans_1_2"/>
    <property type="match status" value="1"/>
</dbReference>
<keyword evidence="2" id="KW-0808">Transferase</keyword>
<comment type="caution">
    <text evidence="2">The sequence shown here is derived from an EMBL/GenBank/DDBJ whole genome shotgun (WGS) entry which is preliminary data.</text>
</comment>
<reference evidence="2 3" key="1">
    <citation type="submission" date="2022-12" db="EMBL/GenBank/DDBJ databases">
        <authorList>
            <person name="Muema E."/>
        </authorList>
    </citation>
    <scope>NUCLEOTIDE SEQUENCE [LARGE SCALE GENOMIC DNA]</scope>
    <source>
        <strain evidence="3">1326</strain>
    </source>
</reference>
<protein>
    <submittedName>
        <fullName evidence="2">Glycosyltransferase</fullName>
        <ecNumber evidence="2">2.4.-.-</ecNumber>
    </submittedName>
</protein>
<keyword evidence="3" id="KW-1185">Reference proteome</keyword>
<dbReference type="EC" id="2.4.-.-" evidence="2"/>
<evidence type="ECO:0000259" key="1">
    <source>
        <dbReference type="Pfam" id="PF13524"/>
    </source>
</evidence>
<dbReference type="Proteomes" id="UP001387293">
    <property type="component" value="Unassembled WGS sequence"/>
</dbReference>
<dbReference type="SUPFAM" id="SSF53756">
    <property type="entry name" value="UDP-Glycosyltransferase/glycogen phosphorylase"/>
    <property type="match status" value="1"/>
</dbReference>
<organism evidence="2 3">
    <name type="scientific">Mesorhizobium salmacidum</name>
    <dbReference type="NCBI Taxonomy" id="3015171"/>
    <lineage>
        <taxon>Bacteria</taxon>
        <taxon>Pseudomonadati</taxon>
        <taxon>Pseudomonadota</taxon>
        <taxon>Alphaproteobacteria</taxon>
        <taxon>Hyphomicrobiales</taxon>
        <taxon>Phyllobacteriaceae</taxon>
        <taxon>Mesorhizobium</taxon>
    </lineage>
</organism>
<accession>A0ABU8KVD3</accession>
<dbReference type="EMBL" id="JAPYKS010000005">
    <property type="protein sequence ID" value="MEI9408903.1"/>
    <property type="molecule type" value="Genomic_DNA"/>
</dbReference>
<name>A0ABU8KVD3_9HYPH</name>
<sequence>MKIAFYGSSLLSSYWNGAATYYRGLLKALSQLGYEITFYEPDVYDRQKNRDIEAPDWCSVVVYEATRHALMEVAARAAEADIVVKASGVGFEDEALLRAVLDHARSDALTVFWDVDAPATLAQLRDEPDHPLHRALQEIDLVLTYGGGDPVVWAYRAMGANECVPIYNALDPETHHPVAGNARFACDLAFLGNRLPDREARVGSFFLDPASQLPKQRFLLGGSGWGDKPLPANVGWLGHVGTRDHNAFNVTPKAVLNISRDSMAANGFSPATRVFEAAGAGACLITDAWLGVELFLKPGEEILVARDGDDVAEIMQALTPRRAKAIGQAALRRVLADHTYALRAAVTDAVFKRHLTQGTVEAAE</sequence>
<dbReference type="GO" id="GO:0016757">
    <property type="term" value="F:glycosyltransferase activity"/>
    <property type="evidence" value="ECO:0007669"/>
    <property type="project" value="UniProtKB-KW"/>
</dbReference>